<evidence type="ECO:0000256" key="5">
    <source>
        <dbReference type="ARBA" id="ARBA00023235"/>
    </source>
</evidence>
<keyword evidence="4 6" id="KW-0862">Zinc</keyword>
<evidence type="ECO:0000256" key="6">
    <source>
        <dbReference type="HAMAP-Rule" id="MF_00687"/>
    </source>
</evidence>
<keyword evidence="3 6" id="KW-0479">Metal-binding</keyword>
<dbReference type="SUPFAM" id="SSF51182">
    <property type="entry name" value="RmlC-like cupins"/>
    <property type="match status" value="1"/>
</dbReference>
<dbReference type="InterPro" id="IPR011051">
    <property type="entry name" value="RmlC_Cupin_sf"/>
</dbReference>
<name>A0ABT2PZ46_9MOLU</name>
<comment type="function">
    <text evidence="6">Catalyzes the isomerization of 5-dehydro-4-deoxy-D-glucuronate to 3-deoxy-D-glycero-2,5-hexodiulosonate.</text>
</comment>
<comment type="caution">
    <text evidence="7">The sequence shown here is derived from an EMBL/GenBank/DDBJ whole genome shotgun (WGS) entry which is preliminary data.</text>
</comment>
<evidence type="ECO:0000313" key="7">
    <source>
        <dbReference type="EMBL" id="MCU0105017.1"/>
    </source>
</evidence>
<dbReference type="PANTHER" id="PTHR38461">
    <property type="entry name" value="4-DEOXY-L-THREO-5-HEXOSULOSE-URONATE KETOL-ISOMERASE"/>
    <property type="match status" value="1"/>
</dbReference>
<sequence>MKFNVRYATSPEDSKSYDTQKLRETYLIEDVFIKNDIALTYSHFDRIIAGGVYPVDKNLTLDAPKEVASEYFLQRRELGVINIGGPGYIIYDGIQQPMAHKDGLYLGRGVKHIEFGSLDSNHPAKFYVNSSPAHKAYPNKHIPFSITNPRPVGEELTMNKRVIYQYLHPAILETCQLQMGLTELAPGSSWNTMPCHTHERRMEVYFYFNLPEQHRVFHLMGKPDETRHIVMANEQAVISPSWSIHAGVATHNYTFIWGMCGENQAYDDMDFIQTKDLK</sequence>
<dbReference type="PANTHER" id="PTHR38461:SF1">
    <property type="entry name" value="4-DEOXY-L-THREO-5-HEXOSULOSE-URONATE KETOL-ISOMERASE"/>
    <property type="match status" value="1"/>
</dbReference>
<proteinExistence type="inferred from homology"/>
<dbReference type="GO" id="GO:0008697">
    <property type="term" value="F:4-deoxy-L-threo-5-hexosulose-uronate ketol-isomerase activity"/>
    <property type="evidence" value="ECO:0007669"/>
    <property type="project" value="UniProtKB-EC"/>
</dbReference>
<dbReference type="EMBL" id="JAOEGN010000008">
    <property type="protein sequence ID" value="MCU0105017.1"/>
    <property type="molecule type" value="Genomic_DNA"/>
</dbReference>
<comment type="catalytic activity">
    <reaction evidence="1 6">
        <text>5-dehydro-4-deoxy-D-glucuronate = 3-deoxy-D-glycero-2,5-hexodiulosonate</text>
        <dbReference type="Rhea" id="RHEA:23896"/>
        <dbReference type="ChEBI" id="CHEBI:17117"/>
        <dbReference type="ChEBI" id="CHEBI:29071"/>
        <dbReference type="EC" id="5.3.1.17"/>
    </reaction>
</comment>
<dbReference type="CDD" id="cd20491">
    <property type="entry name" value="cupin_KduI_C"/>
    <property type="match status" value="1"/>
</dbReference>
<keyword evidence="8" id="KW-1185">Reference proteome</keyword>
<evidence type="ECO:0000256" key="2">
    <source>
        <dbReference type="ARBA" id="ARBA00008086"/>
    </source>
</evidence>
<dbReference type="Gene3D" id="2.60.120.10">
    <property type="entry name" value="Jelly Rolls"/>
    <property type="match status" value="1"/>
</dbReference>
<evidence type="ECO:0000256" key="4">
    <source>
        <dbReference type="ARBA" id="ARBA00022833"/>
    </source>
</evidence>
<comment type="cofactor">
    <cofactor evidence="6">
        <name>Zn(2+)</name>
        <dbReference type="ChEBI" id="CHEBI:29105"/>
    </cofactor>
    <text evidence="6">Binds 1 zinc ion per subunit.</text>
</comment>
<keyword evidence="5 6" id="KW-0413">Isomerase</keyword>
<reference evidence="8" key="1">
    <citation type="submission" date="2023-07" db="EMBL/GenBank/DDBJ databases">
        <title>Novel Mycoplasma species identified in domestic and wild animals.</title>
        <authorList>
            <person name="Volokhov D.V."/>
            <person name="Furtak V.A."/>
            <person name="Zagorodnyaya T.A."/>
        </authorList>
    </citation>
    <scope>NUCLEOTIDE SEQUENCE [LARGE SCALE GENOMIC DNA]</scope>
    <source>
        <strain evidence="8">92-19</strain>
    </source>
</reference>
<evidence type="ECO:0000256" key="3">
    <source>
        <dbReference type="ARBA" id="ARBA00022723"/>
    </source>
</evidence>
<feature type="binding site" evidence="6">
    <location>
        <position position="196"/>
    </location>
    <ligand>
        <name>Zn(2+)</name>
        <dbReference type="ChEBI" id="CHEBI:29105"/>
    </ligand>
</feature>
<feature type="binding site" evidence="6">
    <location>
        <position position="198"/>
    </location>
    <ligand>
        <name>Zn(2+)</name>
        <dbReference type="ChEBI" id="CHEBI:29105"/>
    </ligand>
</feature>
<feature type="binding site" evidence="6">
    <location>
        <position position="245"/>
    </location>
    <ligand>
        <name>Zn(2+)</name>
        <dbReference type="ChEBI" id="CHEBI:29105"/>
    </ligand>
</feature>
<dbReference type="InterPro" id="IPR007045">
    <property type="entry name" value="KduI"/>
</dbReference>
<dbReference type="RefSeq" id="WP_262096280.1">
    <property type="nucleotide sequence ID" value="NZ_JAOEGN010000008.1"/>
</dbReference>
<dbReference type="InterPro" id="IPR014710">
    <property type="entry name" value="RmlC-like_jellyroll"/>
</dbReference>
<dbReference type="Gene3D" id="2.60.120.520">
    <property type="entry name" value="pectin degrading enzyme 5-keto 4- deoxyuronate isomerase, domain 1"/>
    <property type="match status" value="1"/>
</dbReference>
<comment type="similarity">
    <text evidence="2 6">Belongs to the KduI family.</text>
</comment>
<dbReference type="Pfam" id="PF04962">
    <property type="entry name" value="KduI"/>
    <property type="match status" value="1"/>
</dbReference>
<dbReference type="HAMAP" id="MF_00687">
    <property type="entry name" value="KduI"/>
    <property type="match status" value="1"/>
</dbReference>
<dbReference type="PIRSF" id="PIRSF006625">
    <property type="entry name" value="KduI"/>
    <property type="match status" value="1"/>
</dbReference>
<accession>A0ABT2PZ46</accession>
<protein>
    <recommendedName>
        <fullName evidence="6">4-deoxy-L-threo-5-hexosulose-uronate ketol-isomerase</fullName>
        <ecNumber evidence="6">5.3.1.17</ecNumber>
    </recommendedName>
    <alternativeName>
        <fullName evidence="6">5-keto-4-deoxyuronate isomerase</fullName>
    </alternativeName>
    <alternativeName>
        <fullName evidence="6">DKI isomerase</fullName>
    </alternativeName>
</protein>
<comment type="pathway">
    <text evidence="6">Glycan metabolism; pectin degradation; 2-dehydro-3-deoxy-D-gluconate from pectin: step 4/5.</text>
</comment>
<gene>
    <name evidence="6 7" type="primary">kduI</name>
    <name evidence="7" type="ORF">N7603_05045</name>
</gene>
<evidence type="ECO:0000313" key="8">
    <source>
        <dbReference type="Proteomes" id="UP001209076"/>
    </source>
</evidence>
<organism evidence="7 8">
    <name type="scientific">Paracholeplasma vituli</name>
    <dbReference type="NCBI Taxonomy" id="69473"/>
    <lineage>
        <taxon>Bacteria</taxon>
        <taxon>Bacillati</taxon>
        <taxon>Mycoplasmatota</taxon>
        <taxon>Mollicutes</taxon>
        <taxon>Acholeplasmatales</taxon>
        <taxon>Acholeplasmataceae</taxon>
        <taxon>Paracholeplasma</taxon>
    </lineage>
</organism>
<dbReference type="EC" id="5.3.1.17" evidence="6"/>
<dbReference type="CDD" id="cd20294">
    <property type="entry name" value="cupin_KduI_N"/>
    <property type="match status" value="1"/>
</dbReference>
<evidence type="ECO:0000256" key="1">
    <source>
        <dbReference type="ARBA" id="ARBA00000552"/>
    </source>
</evidence>
<dbReference type="InterPro" id="IPR021120">
    <property type="entry name" value="KduI/IolB_isomerase"/>
</dbReference>
<dbReference type="InterPro" id="IPR027449">
    <property type="entry name" value="KduI_N"/>
</dbReference>
<dbReference type="Proteomes" id="UP001209076">
    <property type="component" value="Unassembled WGS sequence"/>
</dbReference>
<dbReference type="NCBIfam" id="NF002091">
    <property type="entry name" value="PRK00924.1"/>
    <property type="match status" value="1"/>
</dbReference>
<feature type="binding site" evidence="6">
    <location>
        <position position="203"/>
    </location>
    <ligand>
        <name>Zn(2+)</name>
        <dbReference type="ChEBI" id="CHEBI:29105"/>
    </ligand>
</feature>